<evidence type="ECO:0000313" key="3">
    <source>
        <dbReference type="Proteomes" id="UP001203104"/>
    </source>
</evidence>
<organism evidence="2 3">
    <name type="scientific">Mesomycoplasma hyopneumoniae</name>
    <name type="common">Mycoplasma hyopneumoniae</name>
    <dbReference type="NCBI Taxonomy" id="2099"/>
    <lineage>
        <taxon>Bacteria</taxon>
        <taxon>Bacillati</taxon>
        <taxon>Mycoplasmatota</taxon>
        <taxon>Mycoplasmoidales</taxon>
        <taxon>Metamycoplasmataceae</taxon>
        <taxon>Mesomycoplasma</taxon>
    </lineage>
</organism>
<dbReference type="Gene3D" id="3.20.20.80">
    <property type="entry name" value="Glycosidases"/>
    <property type="match status" value="1"/>
</dbReference>
<dbReference type="InterPro" id="IPR004193">
    <property type="entry name" value="Glyco_hydro_13_N"/>
</dbReference>
<sequence length="668" mass="76894">MNMIFNYNTSLFRKNFRGESYWGPLGLIFNGNNFEFYLWSPNANRVHFAIYKDPEDKIPAEIIVMSKNNDVWFCQINASFHGYSYNLLIEHHDLKITEALDPYAFSIAPFDWRKNESPKAYLIDIFSEKTGKNPSKLEGFNKNPQIDAQIYQLHIRDFSSISKKTENKGTFIGALENDVFSYLNSLKFNFLQLLPIHSCYNFSQKNASILHKGDGNGHFSTYNWGYDPIGYFSINSSYSTDPIDPYLRIFEFKKFVDSAHKNKIGIVLDVDFSHTFKNSILEDVAHGHFYRDEAAVLPAGFPPLDTRKPMAFRLILDSLIFFTKYYKVDGFRFNLASFLDKKAITVIANELKKVNPNILLYGDFSNFSDLPSRNRLEKGKSGNSFNFGYLNDTIQTAIIGSGNPRDKGLILSKTSKKFAAYVSSIPGNIANFDFQNLPYSKKKYDLFANDISLNLAYLTCYNGPTLADKILSSTTRIGKREFIEVYRQALMMINFVQGKISLSAGTEFAFSRICDFSGGSYQNCYPNLNIKRPPFSFLAGKYLDFHSDKTTDFTNGLNFEILKNNEIKEKIFDFLAEINQFRQNSPFFRLDTNQKIKKQLKFETVDNNKGLIIFKITAKNKVIKVIHNFSHLSYEYDFKNFNILFSSKIKVIPNLIQKHQSILLIKNS</sequence>
<feature type="domain" description="Glycoside hydrolase family 13 N-terminal" evidence="1">
    <location>
        <begin position="24"/>
        <end position="104"/>
    </location>
</feature>
<dbReference type="SUPFAM" id="SSF51445">
    <property type="entry name" value="(Trans)glycosidases"/>
    <property type="match status" value="1"/>
</dbReference>
<dbReference type="EMBL" id="VBRW01000008">
    <property type="protein sequence ID" value="MCI8283615.1"/>
    <property type="molecule type" value="Genomic_DNA"/>
</dbReference>
<gene>
    <name evidence="2" type="ORF">FEF30_03530</name>
</gene>
<proteinExistence type="predicted"/>
<evidence type="ECO:0000313" key="2">
    <source>
        <dbReference type="EMBL" id="MCI8283615.1"/>
    </source>
</evidence>
<dbReference type="CDD" id="cd02860">
    <property type="entry name" value="E_set_Pullulanase"/>
    <property type="match status" value="1"/>
</dbReference>
<accession>A0ABD4SXS6</accession>
<protein>
    <submittedName>
        <fullName evidence="2">Pullulanase</fullName>
    </submittedName>
</protein>
<dbReference type="CDD" id="cd11341">
    <property type="entry name" value="AmyAc_Pullulanase_LD-like"/>
    <property type="match status" value="1"/>
</dbReference>
<dbReference type="InterPro" id="IPR013783">
    <property type="entry name" value="Ig-like_fold"/>
</dbReference>
<comment type="caution">
    <text evidence="2">The sequence shown here is derived from an EMBL/GenBank/DDBJ whole genome shotgun (WGS) entry which is preliminary data.</text>
</comment>
<dbReference type="Proteomes" id="UP001203104">
    <property type="component" value="Unassembled WGS sequence"/>
</dbReference>
<dbReference type="PANTHER" id="PTHR43002">
    <property type="entry name" value="GLYCOGEN DEBRANCHING ENZYME"/>
    <property type="match status" value="1"/>
</dbReference>
<reference evidence="2 3" key="1">
    <citation type="submission" date="2019-05" db="EMBL/GenBank/DDBJ databases">
        <title>Genome sequencing and assembly of Mycoplasma hyopneumoniae strains UFV01 and UFV02.</title>
        <authorList>
            <person name="De Souza L.F."/>
            <person name="Gonzaga N.F."/>
            <person name="Santos M.R."/>
            <person name="Deeney A.S."/>
            <person name="Vidigal P.M.P."/>
            <person name="Moreira M.A.S."/>
            <person name="Fietto J.R.L."/>
            <person name="Bressan G.C."/>
            <person name="Rycroft A.N."/>
            <person name="Silva Junior A."/>
        </authorList>
    </citation>
    <scope>NUCLEOTIDE SEQUENCE [LARGE SCALE GENOMIC DNA]</scope>
    <source>
        <strain evidence="2 3">UFV01</strain>
    </source>
</reference>
<evidence type="ECO:0000259" key="1">
    <source>
        <dbReference type="Pfam" id="PF02922"/>
    </source>
</evidence>
<dbReference type="Gene3D" id="2.60.40.10">
    <property type="entry name" value="Immunoglobulins"/>
    <property type="match status" value="1"/>
</dbReference>
<dbReference type="AlphaFoldDB" id="A0ABD4SXS6"/>
<name>A0ABD4SXS6_MESHO</name>
<dbReference type="Pfam" id="PF02922">
    <property type="entry name" value="CBM_48"/>
    <property type="match status" value="1"/>
</dbReference>
<dbReference type="InterPro" id="IPR017853">
    <property type="entry name" value="GH"/>
</dbReference>